<dbReference type="Pfam" id="PF13417">
    <property type="entry name" value="GST_N_3"/>
    <property type="match status" value="1"/>
</dbReference>
<sequence>ENTGFQTKKFFGEKVDGGVCRKVSNICDKSGLSLRVYQYQSCPFSCKVRAFLDYYGFSYEVVEVNPVTKSQLHFAKDYKKVPIVTNGELALKDSSLIISKLATYLHRPDLSLSDIECLYPCFEMNRDGKVVSDCPLKYYVMNCSQSEQKLDEVREERVWRQWVDDHFIHLISPNVYRTPKEALETFNWFSEFGDWKENFTPWNQILAKYVGAFMMYFIAKRLKAKHKITDERQALIDAFADWMEAIGPNRKFLGGNEPNLADLVSSYSSSSLIQTGESFFFIKSMFRATCSHVASRTRQLPLLRFEFQLVLP</sequence>
<evidence type="ECO:0000256" key="18">
    <source>
        <dbReference type="ARBA" id="ARBA00037847"/>
    </source>
</evidence>
<keyword evidence="10" id="KW-1133">Transmembrane helix</keyword>
<evidence type="ECO:0000256" key="1">
    <source>
        <dbReference type="ARBA" id="ARBA00004702"/>
    </source>
</evidence>
<comment type="catalytic activity">
    <reaction evidence="16">
        <text>prostaglandin H2 = prostaglandin E2</text>
        <dbReference type="Rhea" id="RHEA:12893"/>
        <dbReference type="ChEBI" id="CHEBI:57405"/>
        <dbReference type="ChEBI" id="CHEBI:606564"/>
        <dbReference type="EC" id="5.3.99.3"/>
    </reaction>
    <physiologicalReaction direction="left-to-right" evidence="16">
        <dbReference type="Rhea" id="RHEA:12894"/>
    </physiologicalReaction>
</comment>
<dbReference type="EC" id="5.3.99.3" evidence="3"/>
<evidence type="ECO:0000256" key="14">
    <source>
        <dbReference type="ARBA" id="ARBA00023235"/>
    </source>
</evidence>
<protein>
    <recommendedName>
        <fullName evidence="4">Prostaglandin E synthase 2</fullName>
        <ecNumber evidence="3">5.3.99.3</ecNumber>
    </recommendedName>
    <alternativeName>
        <fullName evidence="17">Microsomal prostaglandin E synthase 2</fullName>
    </alternativeName>
</protein>
<keyword evidence="20" id="KW-1185">Reference proteome</keyword>
<evidence type="ECO:0000256" key="6">
    <source>
        <dbReference type="ARBA" id="ARBA00022516"/>
    </source>
</evidence>
<dbReference type="SFLD" id="SFLDS00019">
    <property type="entry name" value="Glutathione_Transferase_(cytos"/>
    <property type="match status" value="1"/>
</dbReference>
<evidence type="ECO:0000256" key="9">
    <source>
        <dbReference type="ARBA" id="ARBA00022832"/>
    </source>
</evidence>
<comment type="subcellular location">
    <subcellularLocation>
        <location evidence="18">Endomembrane system</location>
        <topology evidence="18">Single-pass membrane protein</topology>
    </subcellularLocation>
</comment>
<keyword evidence="6" id="KW-0444">Lipid biosynthesis</keyword>
<dbReference type="GO" id="GO:0012505">
    <property type="term" value="C:endomembrane system"/>
    <property type="evidence" value="ECO:0007669"/>
    <property type="project" value="UniProtKB-SubCell"/>
</dbReference>
<evidence type="ECO:0000256" key="17">
    <source>
        <dbReference type="ARBA" id="ARBA00031041"/>
    </source>
</evidence>
<dbReference type="AlphaFoldDB" id="A0A0K0D771"/>
<evidence type="ECO:0000256" key="10">
    <source>
        <dbReference type="ARBA" id="ARBA00022989"/>
    </source>
</evidence>
<comment type="catalytic activity">
    <reaction evidence="15">
        <text>prostaglandin H2 = (12S)-hydroxy-(5Z,8E,10E)-heptadecatrienoate + malonaldehyde</text>
        <dbReference type="Rhea" id="RHEA:48644"/>
        <dbReference type="ChEBI" id="CHEBI:57405"/>
        <dbReference type="ChEBI" id="CHEBI:90694"/>
        <dbReference type="ChEBI" id="CHEBI:566274"/>
    </reaction>
    <physiologicalReaction direction="left-to-right" evidence="15">
        <dbReference type="Rhea" id="RHEA:48645"/>
    </physiologicalReaction>
</comment>
<evidence type="ECO:0000313" key="20">
    <source>
        <dbReference type="Proteomes" id="UP000035642"/>
    </source>
</evidence>
<name>A0A0K0D771_ANGCA</name>
<dbReference type="Gene3D" id="1.20.1050.10">
    <property type="match status" value="1"/>
</dbReference>
<dbReference type="SFLD" id="SFLDG01182">
    <property type="entry name" value="Prostaglandin_E_synthase_like"/>
    <property type="match status" value="1"/>
</dbReference>
<dbReference type="STRING" id="6313.A0A0K0D771"/>
<dbReference type="CDD" id="cd03197">
    <property type="entry name" value="GST_C_mPGES2"/>
    <property type="match status" value="1"/>
</dbReference>
<comment type="pathway">
    <text evidence="1">Lipid metabolism; prostaglandin biosynthesis.</text>
</comment>
<dbReference type="InterPro" id="IPR036249">
    <property type="entry name" value="Thioredoxin-like_sf"/>
</dbReference>
<evidence type="ECO:0000256" key="13">
    <source>
        <dbReference type="ARBA" id="ARBA00023160"/>
    </source>
</evidence>
<accession>A0A0K0D771</accession>
<dbReference type="InterPro" id="IPR034334">
    <property type="entry name" value="PGES2"/>
</dbReference>
<evidence type="ECO:0000256" key="15">
    <source>
        <dbReference type="ARBA" id="ARBA00023930"/>
    </source>
</evidence>
<dbReference type="PANTHER" id="PTHR12782:SF5">
    <property type="entry name" value="PROSTAGLANDIN E SYNTHASE 2"/>
    <property type="match status" value="1"/>
</dbReference>
<keyword evidence="7" id="KW-0643">Prostaglandin biosynthesis</keyword>
<dbReference type="SUPFAM" id="SSF52833">
    <property type="entry name" value="Thioredoxin-like"/>
    <property type="match status" value="1"/>
</dbReference>
<dbReference type="SUPFAM" id="SSF47616">
    <property type="entry name" value="GST C-terminal domain-like"/>
    <property type="match status" value="1"/>
</dbReference>
<reference evidence="20" key="1">
    <citation type="submission" date="2012-09" db="EMBL/GenBank/DDBJ databases">
        <authorList>
            <person name="Martin A.A."/>
        </authorList>
    </citation>
    <scope>NUCLEOTIDE SEQUENCE</scope>
</reference>
<organism evidence="20 21">
    <name type="scientific">Angiostrongylus cantonensis</name>
    <name type="common">Rat lungworm</name>
    <dbReference type="NCBI Taxonomy" id="6313"/>
    <lineage>
        <taxon>Eukaryota</taxon>
        <taxon>Metazoa</taxon>
        <taxon>Ecdysozoa</taxon>
        <taxon>Nematoda</taxon>
        <taxon>Chromadorea</taxon>
        <taxon>Rhabditida</taxon>
        <taxon>Rhabditina</taxon>
        <taxon>Rhabditomorpha</taxon>
        <taxon>Strongyloidea</taxon>
        <taxon>Metastrongylidae</taxon>
        <taxon>Angiostrongylus</taxon>
    </lineage>
</organism>
<dbReference type="InterPro" id="IPR040079">
    <property type="entry name" value="Glutathione_S-Trfase"/>
</dbReference>
<dbReference type="InterPro" id="IPR004045">
    <property type="entry name" value="Glutathione_S-Trfase_N"/>
</dbReference>
<dbReference type="Proteomes" id="UP000035642">
    <property type="component" value="Unassembled WGS sequence"/>
</dbReference>
<dbReference type="Gene3D" id="3.40.30.10">
    <property type="entry name" value="Glutaredoxin"/>
    <property type="match status" value="1"/>
</dbReference>
<evidence type="ECO:0000256" key="5">
    <source>
        <dbReference type="ARBA" id="ARBA00022501"/>
    </source>
</evidence>
<evidence type="ECO:0000256" key="11">
    <source>
        <dbReference type="ARBA" id="ARBA00023098"/>
    </source>
</evidence>
<evidence type="ECO:0000256" key="7">
    <source>
        <dbReference type="ARBA" id="ARBA00022585"/>
    </source>
</evidence>
<evidence type="ECO:0000256" key="12">
    <source>
        <dbReference type="ARBA" id="ARBA00023136"/>
    </source>
</evidence>
<keyword evidence="5" id="KW-0644">Prostaglandin metabolism</keyword>
<evidence type="ECO:0000256" key="16">
    <source>
        <dbReference type="ARBA" id="ARBA00023931"/>
    </source>
</evidence>
<comment type="similarity">
    <text evidence="2">Belongs to the GST superfamily.</text>
</comment>
<dbReference type="WBParaSite" id="ACAC_0000591601-mRNA-1">
    <property type="protein sequence ID" value="ACAC_0000591601-mRNA-1"/>
    <property type="gene ID" value="ACAC_0000591601"/>
</dbReference>
<keyword evidence="13" id="KW-0275">Fatty acid biosynthesis</keyword>
<proteinExistence type="inferred from homology"/>
<evidence type="ECO:0000256" key="8">
    <source>
        <dbReference type="ARBA" id="ARBA00022692"/>
    </source>
</evidence>
<keyword evidence="9" id="KW-0276">Fatty acid metabolism</keyword>
<reference evidence="21" key="2">
    <citation type="submission" date="2017-02" db="UniProtKB">
        <authorList>
            <consortium name="WormBaseParasite"/>
        </authorList>
    </citation>
    <scope>IDENTIFICATION</scope>
</reference>
<dbReference type="InterPro" id="IPR034335">
    <property type="entry name" value="PGES2_C"/>
</dbReference>
<dbReference type="GO" id="GO:0005739">
    <property type="term" value="C:mitochondrion"/>
    <property type="evidence" value="ECO:0007669"/>
    <property type="project" value="TreeGrafter"/>
</dbReference>
<evidence type="ECO:0000259" key="19">
    <source>
        <dbReference type="Pfam" id="PF13417"/>
    </source>
</evidence>
<dbReference type="GO" id="GO:0050220">
    <property type="term" value="F:prostaglandin-E synthase activity"/>
    <property type="evidence" value="ECO:0007669"/>
    <property type="project" value="UniProtKB-EC"/>
</dbReference>
<evidence type="ECO:0000256" key="3">
    <source>
        <dbReference type="ARBA" id="ARBA00012203"/>
    </source>
</evidence>
<keyword evidence="11" id="KW-0443">Lipid metabolism</keyword>
<feature type="domain" description="GST N-terminal" evidence="19">
    <location>
        <begin position="37"/>
        <end position="102"/>
    </location>
</feature>
<evidence type="ECO:0000256" key="2">
    <source>
        <dbReference type="ARBA" id="ARBA00007409"/>
    </source>
</evidence>
<keyword evidence="8" id="KW-0812">Transmembrane</keyword>
<dbReference type="GO" id="GO:0001516">
    <property type="term" value="P:prostaglandin biosynthetic process"/>
    <property type="evidence" value="ECO:0007669"/>
    <property type="project" value="UniProtKB-UniPathway"/>
</dbReference>
<dbReference type="UniPathway" id="UPA00662"/>
<keyword evidence="14" id="KW-0413">Isomerase</keyword>
<keyword evidence="12" id="KW-0472">Membrane</keyword>
<dbReference type="InterPro" id="IPR036282">
    <property type="entry name" value="Glutathione-S-Trfase_C_sf"/>
</dbReference>
<dbReference type="SFLD" id="SFLDG01203">
    <property type="entry name" value="Prostaglandin_E_synthase_like1"/>
    <property type="match status" value="1"/>
</dbReference>
<evidence type="ECO:0000256" key="4">
    <source>
        <dbReference type="ARBA" id="ARBA00019474"/>
    </source>
</evidence>
<dbReference type="PANTHER" id="PTHR12782">
    <property type="entry name" value="MICROSOMAL PROSTAGLANDIN E SYNTHASE-2"/>
    <property type="match status" value="1"/>
</dbReference>
<evidence type="ECO:0000313" key="21">
    <source>
        <dbReference type="WBParaSite" id="ACAC_0000591601-mRNA-1"/>
    </source>
</evidence>